<evidence type="ECO:0008006" key="3">
    <source>
        <dbReference type="Google" id="ProtNLM"/>
    </source>
</evidence>
<evidence type="ECO:0000313" key="2">
    <source>
        <dbReference type="Proteomes" id="UP001239782"/>
    </source>
</evidence>
<name>A0AA51X811_9GAMM</name>
<accession>A0AA51X811</accession>
<dbReference type="InterPro" id="IPR011057">
    <property type="entry name" value="Mss4-like_sf"/>
</dbReference>
<protein>
    <recommendedName>
        <fullName evidence="3">CENP-V/GFA domain-containing protein</fullName>
    </recommendedName>
</protein>
<sequence length="139" mass="15645">MTYSATCLCGSIELTLTLPKDISSYTLRACDCDFCIDRDLNYLSDPEGHLLIQSKTPMNKLKQGTEQATFLECLKCEKVVAVICYENSLVKGAVSAELFREKYTLAKAQSASPKLLSATEKRERWRKLWLTVELSQTGH</sequence>
<dbReference type="RefSeq" id="WP_309203678.1">
    <property type="nucleotide sequence ID" value="NZ_CP133548.1"/>
</dbReference>
<dbReference type="Proteomes" id="UP001239782">
    <property type="component" value="Chromosome"/>
</dbReference>
<evidence type="ECO:0000313" key="1">
    <source>
        <dbReference type="EMBL" id="WMS88464.1"/>
    </source>
</evidence>
<reference evidence="1 2" key="1">
    <citation type="submission" date="2023-08" db="EMBL/GenBank/DDBJ databases">
        <title>Pleionea litopenaei sp. nov., isolated from stomach of juvenile Litopenaeus vannamei.</title>
        <authorList>
            <person name="Rho A.M."/>
            <person name="Hwang C.Y."/>
        </authorList>
    </citation>
    <scope>NUCLEOTIDE SEQUENCE [LARGE SCALE GENOMIC DNA]</scope>
    <source>
        <strain evidence="1 2">HL-JVS1</strain>
    </source>
</reference>
<dbReference type="AlphaFoldDB" id="A0AA51X811"/>
<dbReference type="EMBL" id="CP133548">
    <property type="protein sequence ID" value="WMS88464.1"/>
    <property type="molecule type" value="Genomic_DNA"/>
</dbReference>
<organism evidence="1 2">
    <name type="scientific">Pleionea litopenaei</name>
    <dbReference type="NCBI Taxonomy" id="3070815"/>
    <lineage>
        <taxon>Bacteria</taxon>
        <taxon>Pseudomonadati</taxon>
        <taxon>Pseudomonadota</taxon>
        <taxon>Gammaproteobacteria</taxon>
        <taxon>Oceanospirillales</taxon>
        <taxon>Pleioneaceae</taxon>
        <taxon>Pleionea</taxon>
    </lineage>
</organism>
<keyword evidence="2" id="KW-1185">Reference proteome</keyword>
<dbReference type="Gene3D" id="2.170.150.70">
    <property type="match status" value="1"/>
</dbReference>
<dbReference type="SUPFAM" id="SSF51316">
    <property type="entry name" value="Mss4-like"/>
    <property type="match status" value="1"/>
</dbReference>
<dbReference type="KEGG" id="plei:Q9312_06000"/>
<proteinExistence type="predicted"/>
<gene>
    <name evidence="1" type="ORF">Q9312_06000</name>
</gene>